<evidence type="ECO:0000259" key="7">
    <source>
        <dbReference type="Pfam" id="PF17827"/>
    </source>
</evidence>
<comment type="caution">
    <text evidence="5">Lacks conserved residue(s) required for the propagation of feature annotation.</text>
</comment>
<keyword evidence="3 5" id="KW-0949">S-adenosyl-L-methionine</keyword>
<dbReference type="PROSITE" id="PS00092">
    <property type="entry name" value="N6_MTASE"/>
    <property type="match status" value="1"/>
</dbReference>
<dbReference type="SUPFAM" id="SSF53335">
    <property type="entry name" value="S-adenosyl-L-methionine-dependent methyltransferases"/>
    <property type="match status" value="1"/>
</dbReference>
<dbReference type="InterPro" id="IPR007848">
    <property type="entry name" value="Small_mtfrase_dom"/>
</dbReference>
<feature type="domain" description="Release factor glutamine methyltransferase N-terminal" evidence="7">
    <location>
        <begin position="6"/>
        <end position="73"/>
    </location>
</feature>
<dbReference type="RefSeq" id="WP_074225549.1">
    <property type="nucleotide sequence ID" value="NZ_FSRC01000002.1"/>
</dbReference>
<dbReference type="InterPro" id="IPR050320">
    <property type="entry name" value="N5-glutamine_MTase"/>
</dbReference>
<evidence type="ECO:0000256" key="1">
    <source>
        <dbReference type="ARBA" id="ARBA00022603"/>
    </source>
</evidence>
<dbReference type="NCBIfam" id="TIGR00536">
    <property type="entry name" value="hemK_fam"/>
    <property type="match status" value="1"/>
</dbReference>
<dbReference type="PANTHER" id="PTHR18895:SF74">
    <property type="entry name" value="MTRF1L RELEASE FACTOR GLUTAMINE METHYLTRANSFERASE"/>
    <property type="match status" value="1"/>
</dbReference>
<comment type="function">
    <text evidence="5">Methylates the class 1 translation termination release factors RF1/PrfA and RF2/PrfB on the glutamine residue of the universally conserved GGQ motif.</text>
</comment>
<keyword evidence="2 5" id="KW-0808">Transferase</keyword>
<evidence type="ECO:0000256" key="5">
    <source>
        <dbReference type="HAMAP-Rule" id="MF_02126"/>
    </source>
</evidence>
<accession>A0A1N6FUU6</accession>
<dbReference type="CDD" id="cd02440">
    <property type="entry name" value="AdoMet_MTases"/>
    <property type="match status" value="1"/>
</dbReference>
<dbReference type="InterPro" id="IPR019874">
    <property type="entry name" value="RF_methyltr_PrmC"/>
</dbReference>
<feature type="domain" description="Methyltransferase small" evidence="6">
    <location>
        <begin position="106"/>
        <end position="188"/>
    </location>
</feature>
<dbReference type="OrthoDB" id="9800643at2"/>
<dbReference type="NCBIfam" id="TIGR03534">
    <property type="entry name" value="RF_mod_PrmC"/>
    <property type="match status" value="1"/>
</dbReference>
<proteinExistence type="inferred from homology"/>
<protein>
    <recommendedName>
        <fullName evidence="5">Release factor glutamine methyltransferase</fullName>
        <shortName evidence="5">RF MTase</shortName>
        <ecNumber evidence="5">2.1.1.297</ecNumber>
    </recommendedName>
    <alternativeName>
        <fullName evidence="5">N5-glutamine methyltransferase PrmC</fullName>
    </alternativeName>
    <alternativeName>
        <fullName evidence="5">Protein-(glutamine-N5) MTase PrmC</fullName>
    </alternativeName>
    <alternativeName>
        <fullName evidence="5">Protein-glutamine N-methyltransferase PrmC</fullName>
    </alternativeName>
</protein>
<organism evidence="8 9">
    <name type="scientific">Algoriphagus halophilus</name>
    <dbReference type="NCBI Taxonomy" id="226505"/>
    <lineage>
        <taxon>Bacteria</taxon>
        <taxon>Pseudomonadati</taxon>
        <taxon>Bacteroidota</taxon>
        <taxon>Cytophagia</taxon>
        <taxon>Cytophagales</taxon>
        <taxon>Cyclobacteriaceae</taxon>
        <taxon>Algoriphagus</taxon>
    </lineage>
</organism>
<feature type="binding site" evidence="5">
    <location>
        <position position="183"/>
    </location>
    <ligand>
        <name>S-adenosyl-L-methionine</name>
        <dbReference type="ChEBI" id="CHEBI:59789"/>
    </ligand>
</feature>
<evidence type="ECO:0000313" key="8">
    <source>
        <dbReference type="EMBL" id="SIN98992.1"/>
    </source>
</evidence>
<feature type="binding site" evidence="5">
    <location>
        <begin position="117"/>
        <end position="121"/>
    </location>
    <ligand>
        <name>S-adenosyl-L-methionine</name>
        <dbReference type="ChEBI" id="CHEBI:59789"/>
    </ligand>
</feature>
<dbReference type="InterPro" id="IPR004556">
    <property type="entry name" value="HemK-like"/>
</dbReference>
<evidence type="ECO:0000256" key="2">
    <source>
        <dbReference type="ARBA" id="ARBA00022679"/>
    </source>
</evidence>
<evidence type="ECO:0000256" key="3">
    <source>
        <dbReference type="ARBA" id="ARBA00022691"/>
    </source>
</evidence>
<dbReference type="HAMAP" id="MF_02126">
    <property type="entry name" value="RF_methyltr_PrmC"/>
    <property type="match status" value="1"/>
</dbReference>
<dbReference type="Gene3D" id="3.40.50.150">
    <property type="entry name" value="Vaccinia Virus protein VP39"/>
    <property type="match status" value="1"/>
</dbReference>
<dbReference type="EMBL" id="FSRC01000002">
    <property type="protein sequence ID" value="SIN98992.1"/>
    <property type="molecule type" value="Genomic_DNA"/>
</dbReference>
<feature type="binding site" evidence="5">
    <location>
        <position position="140"/>
    </location>
    <ligand>
        <name>S-adenosyl-L-methionine</name>
        <dbReference type="ChEBI" id="CHEBI:59789"/>
    </ligand>
</feature>
<evidence type="ECO:0000259" key="6">
    <source>
        <dbReference type="Pfam" id="PF05175"/>
    </source>
</evidence>
<dbReference type="InterPro" id="IPR002052">
    <property type="entry name" value="DNA_methylase_N6_adenine_CS"/>
</dbReference>
<dbReference type="Proteomes" id="UP000185221">
    <property type="component" value="Unassembled WGS sequence"/>
</dbReference>
<dbReference type="STRING" id="226505.SAMN05444394_2742"/>
<dbReference type="InterPro" id="IPR029063">
    <property type="entry name" value="SAM-dependent_MTases_sf"/>
</dbReference>
<dbReference type="GO" id="GO:0003676">
    <property type="term" value="F:nucleic acid binding"/>
    <property type="evidence" value="ECO:0007669"/>
    <property type="project" value="InterPro"/>
</dbReference>
<dbReference type="AlphaFoldDB" id="A0A1N6FUU6"/>
<name>A0A1N6FUU6_9BACT</name>
<gene>
    <name evidence="5" type="primary">prmC</name>
    <name evidence="8" type="ORF">SAMN05444394_2742</name>
</gene>
<dbReference type="Gene3D" id="1.10.8.10">
    <property type="entry name" value="DNA helicase RuvA subunit, C-terminal domain"/>
    <property type="match status" value="1"/>
</dbReference>
<dbReference type="GO" id="GO:0102559">
    <property type="term" value="F:peptide chain release factor N(5)-glutamine methyltransferase activity"/>
    <property type="evidence" value="ECO:0007669"/>
    <property type="project" value="UniProtKB-EC"/>
</dbReference>
<dbReference type="Pfam" id="PF17827">
    <property type="entry name" value="PrmC_N"/>
    <property type="match status" value="1"/>
</dbReference>
<evidence type="ECO:0000313" key="9">
    <source>
        <dbReference type="Proteomes" id="UP000185221"/>
    </source>
</evidence>
<feature type="binding site" evidence="5">
    <location>
        <begin position="183"/>
        <end position="186"/>
    </location>
    <ligand>
        <name>substrate</name>
    </ligand>
</feature>
<evidence type="ECO:0000256" key="4">
    <source>
        <dbReference type="ARBA" id="ARBA00048391"/>
    </source>
</evidence>
<comment type="catalytic activity">
    <reaction evidence="4 5">
        <text>L-glutaminyl-[peptide chain release factor] + S-adenosyl-L-methionine = N(5)-methyl-L-glutaminyl-[peptide chain release factor] + S-adenosyl-L-homocysteine + H(+)</text>
        <dbReference type="Rhea" id="RHEA:42896"/>
        <dbReference type="Rhea" id="RHEA-COMP:10271"/>
        <dbReference type="Rhea" id="RHEA-COMP:10272"/>
        <dbReference type="ChEBI" id="CHEBI:15378"/>
        <dbReference type="ChEBI" id="CHEBI:30011"/>
        <dbReference type="ChEBI" id="CHEBI:57856"/>
        <dbReference type="ChEBI" id="CHEBI:59789"/>
        <dbReference type="ChEBI" id="CHEBI:61891"/>
        <dbReference type="EC" id="2.1.1.297"/>
    </reaction>
</comment>
<comment type="similarity">
    <text evidence="5">Belongs to the protein N5-glutamine methyltransferase family. PrmC subfamily.</text>
</comment>
<dbReference type="EC" id="2.1.1.297" evidence="5"/>
<dbReference type="PANTHER" id="PTHR18895">
    <property type="entry name" value="HEMK METHYLTRANSFERASE"/>
    <property type="match status" value="1"/>
</dbReference>
<dbReference type="Pfam" id="PF05175">
    <property type="entry name" value="MTS"/>
    <property type="match status" value="1"/>
</dbReference>
<dbReference type="InterPro" id="IPR040758">
    <property type="entry name" value="PrmC_N"/>
</dbReference>
<reference evidence="9" key="1">
    <citation type="submission" date="2016-11" db="EMBL/GenBank/DDBJ databases">
        <authorList>
            <person name="Varghese N."/>
            <person name="Submissions S."/>
        </authorList>
    </citation>
    <scope>NUCLEOTIDE SEQUENCE [LARGE SCALE GENOMIC DNA]</scope>
    <source>
        <strain evidence="9">DSM 15292</strain>
    </source>
</reference>
<keyword evidence="1 5" id="KW-0489">Methyltransferase</keyword>
<sequence>MSNYNELVKQWASELTQYSPEEANNLINWLLEYHLGIRKVDMLDAFEENSLSESLYQDFERLKSGEPVQYIIGKAPFYGREFFVDESVLIPRNETEELVHMIIKENPTPGMKILDIGTGSGCIPISLALEMKDSEVYTADVSEDAIEVAMENAEHLEAEVTFLHLDILKEMPNLSDLDILVSNPPYVPEAEWVDLHSNVRDFEPGLALFVPDHDPLLFYRVIAEKAKMLLRPGGKLYYEIHNNFGPETVELLEGLGYKEINLVRDLNDKNRMVSAIFPG</sequence>
<dbReference type="GO" id="GO:0032259">
    <property type="term" value="P:methylation"/>
    <property type="evidence" value="ECO:0007669"/>
    <property type="project" value="UniProtKB-KW"/>
</dbReference>
<keyword evidence="9" id="KW-1185">Reference proteome</keyword>